<evidence type="ECO:0000256" key="1">
    <source>
        <dbReference type="SAM" id="Phobius"/>
    </source>
</evidence>
<name>A0A953J6K2_9BACT</name>
<dbReference type="AlphaFoldDB" id="A0A953J6K2"/>
<feature type="non-terminal residue" evidence="2">
    <location>
        <position position="95"/>
    </location>
</feature>
<organism evidence="2 3">
    <name type="scientific">Candidatus Nitrobium versatile</name>
    <dbReference type="NCBI Taxonomy" id="2884831"/>
    <lineage>
        <taxon>Bacteria</taxon>
        <taxon>Pseudomonadati</taxon>
        <taxon>Nitrospirota</taxon>
        <taxon>Nitrospiria</taxon>
        <taxon>Nitrospirales</taxon>
        <taxon>Nitrospiraceae</taxon>
        <taxon>Candidatus Nitrobium</taxon>
    </lineage>
</organism>
<evidence type="ECO:0000313" key="2">
    <source>
        <dbReference type="EMBL" id="MBZ0155562.1"/>
    </source>
</evidence>
<keyword evidence="1" id="KW-0472">Membrane</keyword>
<keyword evidence="1" id="KW-0812">Transmembrane</keyword>
<dbReference type="EMBL" id="JAIOIV010000036">
    <property type="protein sequence ID" value="MBZ0155562.1"/>
    <property type="molecule type" value="Genomic_DNA"/>
</dbReference>
<protein>
    <recommendedName>
        <fullName evidence="4">Cobalt transporter</fullName>
    </recommendedName>
</protein>
<sequence length="95" mass="10163">MKRNSIGQAFSGLLVALFVLLGGSIGSVALGAEEGKEGKWGGVDESVVERYAREHGREAREPYINTDQGDLLLFVFLLGGALGGFLAGYSWKNLM</sequence>
<gene>
    <name evidence="2" type="ORF">K8I29_05015</name>
</gene>
<feature type="transmembrane region" description="Helical" evidence="1">
    <location>
        <begin position="71"/>
        <end position="91"/>
    </location>
</feature>
<comment type="caution">
    <text evidence="2">The sequence shown here is derived from an EMBL/GenBank/DDBJ whole genome shotgun (WGS) entry which is preliminary data.</text>
</comment>
<evidence type="ECO:0008006" key="4">
    <source>
        <dbReference type="Google" id="ProtNLM"/>
    </source>
</evidence>
<evidence type="ECO:0000313" key="3">
    <source>
        <dbReference type="Proteomes" id="UP000705867"/>
    </source>
</evidence>
<keyword evidence="1" id="KW-1133">Transmembrane helix</keyword>
<accession>A0A953J6K2</accession>
<reference evidence="2" key="1">
    <citation type="journal article" date="2021" name="bioRxiv">
        <title>Unraveling nitrogen, sulfur and carbon metabolic pathways and microbial community transcriptional responses to substrate deprivation and toxicity stresses in a bioreactor mimicking anoxic brackish coastal sediment conditions.</title>
        <authorList>
            <person name="Martins P.D."/>
            <person name="Echeveste M.J."/>
            <person name="Arshad A."/>
            <person name="Kurth J."/>
            <person name="Ouboter H."/>
            <person name="Jetten M.S.M."/>
            <person name="Welte C.U."/>
        </authorList>
    </citation>
    <scope>NUCLEOTIDE SEQUENCE</scope>
    <source>
        <strain evidence="2">MAG_39</strain>
    </source>
</reference>
<proteinExistence type="predicted"/>
<reference evidence="2" key="2">
    <citation type="submission" date="2021-08" db="EMBL/GenBank/DDBJ databases">
        <authorList>
            <person name="Dalcin Martins P."/>
        </authorList>
    </citation>
    <scope>NUCLEOTIDE SEQUENCE</scope>
    <source>
        <strain evidence="2">MAG_39</strain>
    </source>
</reference>
<dbReference type="Proteomes" id="UP000705867">
    <property type="component" value="Unassembled WGS sequence"/>
</dbReference>